<dbReference type="Proteomes" id="UP000502706">
    <property type="component" value="Chromosome"/>
</dbReference>
<sequence length="237" mass="27482">MARETEDSGIVELLRGERKHLDDTELGERISQREKSYARFGWEYGSRHFKWDAMELFAERVREHELPEEREARSLAFRAREHVDECGACGHSLLPGEPVHFGAEVYVGFPPIRWRWVDPPLVGKPHYQRTVLCGSCSPEWLTPGRGDVVAQLCARCERPMVYRLTASSMRRTFCSEDCGRAYRDQLRNQSRKERGAVEREKVCEVCGEEFTAARKDAKTCSQGCKQKAYRRRRRKPG</sequence>
<dbReference type="AlphaFoldDB" id="A0A6G8PVU9"/>
<organism evidence="1 2">
    <name type="scientific">Rubrobacter marinus</name>
    <dbReference type="NCBI Taxonomy" id="2653852"/>
    <lineage>
        <taxon>Bacteria</taxon>
        <taxon>Bacillati</taxon>
        <taxon>Actinomycetota</taxon>
        <taxon>Rubrobacteria</taxon>
        <taxon>Rubrobacterales</taxon>
        <taxon>Rubrobacteraceae</taxon>
        <taxon>Rubrobacter</taxon>
    </lineage>
</organism>
<evidence type="ECO:0000313" key="1">
    <source>
        <dbReference type="EMBL" id="QIN78330.1"/>
    </source>
</evidence>
<protein>
    <submittedName>
        <fullName evidence="1">Uncharacterized protein</fullName>
    </submittedName>
</protein>
<proteinExistence type="predicted"/>
<accession>A0A6G8PVU9</accession>
<dbReference type="RefSeq" id="WP_166396007.1">
    <property type="nucleotide sequence ID" value="NZ_CP045121.1"/>
</dbReference>
<name>A0A6G8PVU9_9ACTN</name>
<dbReference type="EMBL" id="CP045121">
    <property type="protein sequence ID" value="QIN78330.1"/>
    <property type="molecule type" value="Genomic_DNA"/>
</dbReference>
<keyword evidence="2" id="KW-1185">Reference proteome</keyword>
<dbReference type="KEGG" id="rmar:GBA65_07145"/>
<evidence type="ECO:0000313" key="2">
    <source>
        <dbReference type="Proteomes" id="UP000502706"/>
    </source>
</evidence>
<gene>
    <name evidence="1" type="ORF">GBA65_07145</name>
</gene>
<reference evidence="1 2" key="1">
    <citation type="submission" date="2019-10" db="EMBL/GenBank/DDBJ databases">
        <title>Rubrobacter sp nov SCSIO 52915 isolated from a deep-sea sediment in the South China Sea.</title>
        <authorList>
            <person name="Chen R.W."/>
        </authorList>
    </citation>
    <scope>NUCLEOTIDE SEQUENCE [LARGE SCALE GENOMIC DNA]</scope>
    <source>
        <strain evidence="1 2">SCSIO 52915</strain>
    </source>
</reference>